<protein>
    <submittedName>
        <fullName evidence="1">Uncharacterized protein</fullName>
    </submittedName>
</protein>
<reference evidence="1" key="2">
    <citation type="journal article" date="2015" name="Data Brief">
        <title>Shoot transcriptome of the giant reed, Arundo donax.</title>
        <authorList>
            <person name="Barrero R.A."/>
            <person name="Guerrero F.D."/>
            <person name="Moolhuijzen P."/>
            <person name="Goolsby J.A."/>
            <person name="Tidwell J."/>
            <person name="Bellgard S.E."/>
            <person name="Bellgard M.I."/>
        </authorList>
    </citation>
    <scope>NUCLEOTIDE SEQUENCE</scope>
    <source>
        <tissue evidence="1">Shoot tissue taken approximately 20 cm above the soil surface</tissue>
    </source>
</reference>
<organism evidence="1">
    <name type="scientific">Arundo donax</name>
    <name type="common">Giant reed</name>
    <name type="synonym">Donax arundinaceus</name>
    <dbReference type="NCBI Taxonomy" id="35708"/>
    <lineage>
        <taxon>Eukaryota</taxon>
        <taxon>Viridiplantae</taxon>
        <taxon>Streptophyta</taxon>
        <taxon>Embryophyta</taxon>
        <taxon>Tracheophyta</taxon>
        <taxon>Spermatophyta</taxon>
        <taxon>Magnoliopsida</taxon>
        <taxon>Liliopsida</taxon>
        <taxon>Poales</taxon>
        <taxon>Poaceae</taxon>
        <taxon>PACMAD clade</taxon>
        <taxon>Arundinoideae</taxon>
        <taxon>Arundineae</taxon>
        <taxon>Arundo</taxon>
    </lineage>
</organism>
<dbReference type="AlphaFoldDB" id="A0A0A9BS66"/>
<reference evidence="1" key="1">
    <citation type="submission" date="2014-09" db="EMBL/GenBank/DDBJ databases">
        <authorList>
            <person name="Magalhaes I.L.F."/>
            <person name="Oliveira U."/>
            <person name="Santos F.R."/>
            <person name="Vidigal T.H.D.A."/>
            <person name="Brescovit A.D."/>
            <person name="Santos A.J."/>
        </authorList>
    </citation>
    <scope>NUCLEOTIDE SEQUENCE</scope>
    <source>
        <tissue evidence="1">Shoot tissue taken approximately 20 cm above the soil surface</tissue>
    </source>
</reference>
<evidence type="ECO:0000313" key="1">
    <source>
        <dbReference type="EMBL" id="JAD66126.1"/>
    </source>
</evidence>
<accession>A0A0A9BS66</accession>
<name>A0A0A9BS66_ARUDO</name>
<dbReference type="EMBL" id="GBRH01231769">
    <property type="protein sequence ID" value="JAD66126.1"/>
    <property type="molecule type" value="Transcribed_RNA"/>
</dbReference>
<sequence>MHQPLLLPPALPGLLLPLRFKRMGNFKNLCCEVMCIAKMKDISSGCEFM</sequence>
<proteinExistence type="predicted"/>